<accession>A0ABP9I4J8</accession>
<dbReference type="EMBL" id="BAABHS010000032">
    <property type="protein sequence ID" value="GAA4986962.1"/>
    <property type="molecule type" value="Genomic_DNA"/>
</dbReference>
<dbReference type="RefSeq" id="WP_345679548.1">
    <property type="nucleotide sequence ID" value="NZ_BAABHS010000032.1"/>
</dbReference>
<keyword evidence="1" id="KW-0812">Transmembrane</keyword>
<protein>
    <submittedName>
        <fullName evidence="2">DUF2079 domain-containing protein</fullName>
    </submittedName>
</protein>
<gene>
    <name evidence="2" type="ORF">GCM10023205_67080</name>
</gene>
<sequence>MQTSRIRSLTFPGQRGTGAARAPRDFVARPTPYLLAVVFFGVYTLISVLRFRHVENPSWDLAIFEQAVKAYAHFDAPIVDVRQPGMNQLGDHFSPILATLAPFYRVFPSAVTLLVGQAVLFALAVIPVTRVATHFLGSGRGTAIGIAYGLSWGVQRAVDFDFHEIAFAVPILAFLLEALLRERWLAAVLWCLPLLLVKEDLGLTVGAVGIYLLTRRQWRLGAAVMVIGAAVMALTVYVLIPALNPDGVYDQGKSAGGGSLFGIFGGFPKDLFWPWIKVKTLLWVFGAVGFLALRSPVAIIAAPTLTWRLLSDTPNHWGQDWHYNAVLMPIVFVALVDAIRRSADSPRPWMRTWARNVPGAALGASLALCAVLPAAKLIEPDEYKTPPRLPAAEAAVRHVAKGATVETDLGLISQLPSRAHVYWIGATGGVIPDYVAVNRPPAFGDEERRQLLEDASARHPGATYRIVFDDTFVILQRVT</sequence>
<feature type="transmembrane region" description="Helical" evidence="1">
    <location>
        <begin position="321"/>
        <end position="339"/>
    </location>
</feature>
<proteinExistence type="predicted"/>
<evidence type="ECO:0000256" key="1">
    <source>
        <dbReference type="SAM" id="Phobius"/>
    </source>
</evidence>
<dbReference type="InterPro" id="IPR018650">
    <property type="entry name" value="STSV1_Orf64"/>
</dbReference>
<feature type="transmembrane region" description="Helical" evidence="1">
    <location>
        <begin position="220"/>
        <end position="243"/>
    </location>
</feature>
<keyword evidence="1" id="KW-1133">Transmembrane helix</keyword>
<feature type="transmembrane region" description="Helical" evidence="1">
    <location>
        <begin position="33"/>
        <end position="51"/>
    </location>
</feature>
<organism evidence="2 3">
    <name type="scientific">Yinghuangia aomiensis</name>
    <dbReference type="NCBI Taxonomy" id="676205"/>
    <lineage>
        <taxon>Bacteria</taxon>
        <taxon>Bacillati</taxon>
        <taxon>Actinomycetota</taxon>
        <taxon>Actinomycetes</taxon>
        <taxon>Kitasatosporales</taxon>
        <taxon>Streptomycetaceae</taxon>
        <taxon>Yinghuangia</taxon>
    </lineage>
</organism>
<comment type="caution">
    <text evidence="2">The sequence shown here is derived from an EMBL/GenBank/DDBJ whole genome shotgun (WGS) entry which is preliminary data.</text>
</comment>
<dbReference type="Pfam" id="PF09852">
    <property type="entry name" value="DUF2079"/>
    <property type="match status" value="1"/>
</dbReference>
<keyword evidence="1" id="KW-0472">Membrane</keyword>
<keyword evidence="3" id="KW-1185">Reference proteome</keyword>
<feature type="transmembrane region" description="Helical" evidence="1">
    <location>
        <begin position="106"/>
        <end position="126"/>
    </location>
</feature>
<evidence type="ECO:0000313" key="3">
    <source>
        <dbReference type="Proteomes" id="UP001500466"/>
    </source>
</evidence>
<reference evidence="3" key="1">
    <citation type="journal article" date="2019" name="Int. J. Syst. Evol. Microbiol.">
        <title>The Global Catalogue of Microorganisms (GCM) 10K type strain sequencing project: providing services to taxonomists for standard genome sequencing and annotation.</title>
        <authorList>
            <consortium name="The Broad Institute Genomics Platform"/>
            <consortium name="The Broad Institute Genome Sequencing Center for Infectious Disease"/>
            <person name="Wu L."/>
            <person name="Ma J."/>
        </authorList>
    </citation>
    <scope>NUCLEOTIDE SEQUENCE [LARGE SCALE GENOMIC DNA]</scope>
    <source>
        <strain evidence="3">JCM 17986</strain>
    </source>
</reference>
<feature type="transmembrane region" description="Helical" evidence="1">
    <location>
        <begin position="280"/>
        <end position="301"/>
    </location>
</feature>
<dbReference type="Proteomes" id="UP001500466">
    <property type="component" value="Unassembled WGS sequence"/>
</dbReference>
<name>A0ABP9I4J8_9ACTN</name>
<evidence type="ECO:0000313" key="2">
    <source>
        <dbReference type="EMBL" id="GAA4986962.1"/>
    </source>
</evidence>
<feature type="transmembrane region" description="Helical" evidence="1">
    <location>
        <begin position="255"/>
        <end position="273"/>
    </location>
</feature>
<feature type="transmembrane region" description="Helical" evidence="1">
    <location>
        <begin position="360"/>
        <end position="378"/>
    </location>
</feature>